<feature type="binding site" evidence="9">
    <location>
        <position position="418"/>
    </location>
    <ligand>
        <name>Mg(2+)</name>
        <dbReference type="ChEBI" id="CHEBI:18420"/>
        <label>1</label>
    </ligand>
</feature>
<dbReference type="InterPro" id="IPR004365">
    <property type="entry name" value="NA-bd_OB_tRNA"/>
</dbReference>
<dbReference type="Gene3D" id="2.40.50.140">
    <property type="entry name" value="Nucleic acid-binding proteins"/>
    <property type="match status" value="1"/>
</dbReference>
<dbReference type="EMBL" id="BMNW01000001">
    <property type="protein sequence ID" value="GGL93223.1"/>
    <property type="molecule type" value="Genomic_DNA"/>
</dbReference>
<comment type="subcellular location">
    <subcellularLocation>
        <location evidence="9">Cytoplasm</location>
    </subcellularLocation>
</comment>
<dbReference type="HAMAP" id="MF_00252">
    <property type="entry name" value="Lys_tRNA_synth_class2"/>
    <property type="match status" value="1"/>
</dbReference>
<keyword evidence="4 9" id="KW-0479">Metal-binding</keyword>
<dbReference type="EC" id="6.1.1.6" evidence="9"/>
<dbReference type="InterPro" id="IPR006195">
    <property type="entry name" value="aa-tRNA-synth_II"/>
</dbReference>
<evidence type="ECO:0000259" key="11">
    <source>
        <dbReference type="PROSITE" id="PS50862"/>
    </source>
</evidence>
<comment type="cofactor">
    <cofactor evidence="9 10">
        <name>Mg(2+)</name>
        <dbReference type="ChEBI" id="CHEBI:18420"/>
    </cofactor>
    <text evidence="9 10">Binds 3 Mg(2+) ions per subunit.</text>
</comment>
<evidence type="ECO:0000256" key="7">
    <source>
        <dbReference type="ARBA" id="ARBA00023146"/>
    </source>
</evidence>
<dbReference type="SUPFAM" id="SSF55681">
    <property type="entry name" value="Class II aaRS and biotin synthetases"/>
    <property type="match status" value="1"/>
</dbReference>
<dbReference type="InterPro" id="IPR044136">
    <property type="entry name" value="Lys-tRNA-ligase_II_N"/>
</dbReference>
<dbReference type="NCBIfam" id="TIGR00499">
    <property type="entry name" value="lysS_bact"/>
    <property type="match status" value="1"/>
</dbReference>
<comment type="catalytic activity">
    <reaction evidence="8 9 10">
        <text>tRNA(Lys) + L-lysine + ATP = L-lysyl-tRNA(Lys) + AMP + diphosphate</text>
        <dbReference type="Rhea" id="RHEA:20792"/>
        <dbReference type="Rhea" id="RHEA-COMP:9696"/>
        <dbReference type="Rhea" id="RHEA-COMP:9697"/>
        <dbReference type="ChEBI" id="CHEBI:30616"/>
        <dbReference type="ChEBI" id="CHEBI:32551"/>
        <dbReference type="ChEBI" id="CHEBI:33019"/>
        <dbReference type="ChEBI" id="CHEBI:78442"/>
        <dbReference type="ChEBI" id="CHEBI:78529"/>
        <dbReference type="ChEBI" id="CHEBI:456215"/>
        <dbReference type="EC" id="6.1.1.6"/>
    </reaction>
</comment>
<proteinExistence type="inferred from homology"/>
<evidence type="ECO:0000256" key="6">
    <source>
        <dbReference type="ARBA" id="ARBA00022840"/>
    </source>
</evidence>
<dbReference type="Pfam" id="PF01336">
    <property type="entry name" value="tRNA_anti-codon"/>
    <property type="match status" value="1"/>
</dbReference>
<sequence>MSEQPLDQHAQEQEHNKLIAQRKEKLANLRAEQRIAFPNDFRRDNYCADLQKAYEGKSKEELAEAGIKVKIAGRIMLNRGSFMVLQDMTGRLQVYVDRKKLPAETLEAIKTWDLGDIIAAEGTLARSGKGDLYVDMDNVRLLTKSLRPLPDKHHGLTDTEMRYRQRYVDLIVNDEVRHTFRVRSQVIAHIRQFLRDRDFLEVETPMLQTIPGGAAAKPFETHHNALDIDMFLRIAPELYLKRLVVGGFERVFEINRNFRNEGVSTRHNPEFTMLEFYQAYADYEDNMDLTEELFRELAMAVLGTTDVPYQGKVFHFGEPFTRLSVFDSILKYNPEISADDLRDLEKARAIAKKAGADVKGFEGLGKLQTMIFEELVEHKLEQPTFITQYPFEVSPLARRNDDDPSVTDRFELFIGGREIANAYSELNDAEDQAERFHAQVADKDAGDDEAMHFDADFVTALEYGMPPTAGEGIGIDRLVMLLTDSPSIRDVILFPHMRPL</sequence>
<keyword evidence="6 9" id="KW-0067">ATP-binding</keyword>
<dbReference type="PRINTS" id="PR00982">
    <property type="entry name" value="TRNASYNTHLYS"/>
</dbReference>
<dbReference type="InterPro" id="IPR012340">
    <property type="entry name" value="NA-bd_OB-fold"/>
</dbReference>
<dbReference type="PANTHER" id="PTHR42918">
    <property type="entry name" value="LYSYL-TRNA SYNTHETASE"/>
    <property type="match status" value="1"/>
</dbReference>
<dbReference type="PANTHER" id="PTHR42918:SF15">
    <property type="entry name" value="LYSINE--TRNA LIGASE, CHLOROPLASTIC_MITOCHONDRIAL"/>
    <property type="match status" value="1"/>
</dbReference>
<dbReference type="PROSITE" id="PS50862">
    <property type="entry name" value="AA_TRNA_LIGASE_II"/>
    <property type="match status" value="1"/>
</dbReference>
<dbReference type="Pfam" id="PF00152">
    <property type="entry name" value="tRNA-synt_2"/>
    <property type="match status" value="1"/>
</dbReference>
<evidence type="ECO:0000256" key="3">
    <source>
        <dbReference type="ARBA" id="ARBA00022598"/>
    </source>
</evidence>
<evidence type="ECO:0000256" key="1">
    <source>
        <dbReference type="ARBA" id="ARBA00008226"/>
    </source>
</evidence>
<dbReference type="InterPro" id="IPR002313">
    <property type="entry name" value="Lys-tRNA-ligase_II"/>
</dbReference>
<name>A0ABQ2GFH2_9PSED</name>
<dbReference type="NCBIfam" id="NF001756">
    <property type="entry name" value="PRK00484.1"/>
    <property type="match status" value="1"/>
</dbReference>
<evidence type="ECO:0000256" key="8">
    <source>
        <dbReference type="ARBA" id="ARBA00048573"/>
    </source>
</evidence>
<evidence type="ECO:0000313" key="12">
    <source>
        <dbReference type="EMBL" id="GGL93223.1"/>
    </source>
</evidence>
<evidence type="ECO:0000256" key="10">
    <source>
        <dbReference type="RuleBase" id="RU000336"/>
    </source>
</evidence>
<evidence type="ECO:0000313" key="13">
    <source>
        <dbReference type="Proteomes" id="UP000616499"/>
    </source>
</evidence>
<keyword evidence="3 9" id="KW-0436">Ligase</keyword>
<feature type="binding site" evidence="9">
    <location>
        <position position="418"/>
    </location>
    <ligand>
        <name>Mg(2+)</name>
        <dbReference type="ChEBI" id="CHEBI:18420"/>
        <label>2</label>
    </ligand>
</feature>
<gene>
    <name evidence="9 12" type="primary">lysS</name>
    <name evidence="12" type="ORF">GCM10009425_00360</name>
</gene>
<dbReference type="CDD" id="cd04322">
    <property type="entry name" value="LysRS_N"/>
    <property type="match status" value="1"/>
</dbReference>
<protein>
    <recommendedName>
        <fullName evidence="9">Lysine--tRNA ligase</fullName>
        <ecNumber evidence="9">6.1.1.6</ecNumber>
    </recommendedName>
    <alternativeName>
        <fullName evidence="9">Lysyl-tRNA synthetase</fullName>
        <shortName evidence="9">LysRS</shortName>
    </alternativeName>
</protein>
<keyword evidence="2 9" id="KW-0963">Cytoplasm</keyword>
<keyword evidence="7 9" id="KW-0030">Aminoacyl-tRNA synthetase</keyword>
<comment type="caution">
    <text evidence="12">The sequence shown here is derived from an EMBL/GenBank/DDBJ whole genome shotgun (WGS) entry which is preliminary data.</text>
</comment>
<evidence type="ECO:0000256" key="2">
    <source>
        <dbReference type="ARBA" id="ARBA00022490"/>
    </source>
</evidence>
<evidence type="ECO:0000256" key="9">
    <source>
        <dbReference type="HAMAP-Rule" id="MF_00252"/>
    </source>
</evidence>
<dbReference type="InterPro" id="IPR018149">
    <property type="entry name" value="Lys-tRNA-synth_II_C"/>
</dbReference>
<dbReference type="Proteomes" id="UP000616499">
    <property type="component" value="Unassembled WGS sequence"/>
</dbReference>
<dbReference type="GO" id="GO:0016874">
    <property type="term" value="F:ligase activity"/>
    <property type="evidence" value="ECO:0007669"/>
    <property type="project" value="UniProtKB-KW"/>
</dbReference>
<dbReference type="Gene3D" id="3.30.930.10">
    <property type="entry name" value="Bira Bifunctional Protein, Domain 2"/>
    <property type="match status" value="1"/>
</dbReference>
<evidence type="ECO:0000256" key="5">
    <source>
        <dbReference type="ARBA" id="ARBA00022741"/>
    </source>
</evidence>
<keyword evidence="5 9" id="KW-0547">Nucleotide-binding</keyword>
<dbReference type="SUPFAM" id="SSF50249">
    <property type="entry name" value="Nucleic acid-binding proteins"/>
    <property type="match status" value="1"/>
</dbReference>
<organism evidence="12 13">
    <name type="scientific">Pseudomonas asuensis</name>
    <dbReference type="NCBI Taxonomy" id="1825787"/>
    <lineage>
        <taxon>Bacteria</taxon>
        <taxon>Pseudomonadati</taxon>
        <taxon>Pseudomonadota</taxon>
        <taxon>Gammaproteobacteria</taxon>
        <taxon>Pseudomonadales</taxon>
        <taxon>Pseudomonadaceae</taxon>
        <taxon>Pseudomonas</taxon>
    </lineage>
</organism>
<keyword evidence="13" id="KW-1185">Reference proteome</keyword>
<accession>A0ABQ2GFH2</accession>
<evidence type="ECO:0000256" key="4">
    <source>
        <dbReference type="ARBA" id="ARBA00022723"/>
    </source>
</evidence>
<dbReference type="RefSeq" id="WP_188864069.1">
    <property type="nucleotide sequence ID" value="NZ_BMNW01000001.1"/>
</dbReference>
<feature type="domain" description="Aminoacyl-transfer RNA synthetases class-II family profile" evidence="11">
    <location>
        <begin position="180"/>
        <end position="499"/>
    </location>
</feature>
<reference evidence="13" key="1">
    <citation type="journal article" date="2019" name="Int. J. Syst. Evol. Microbiol.">
        <title>The Global Catalogue of Microorganisms (GCM) 10K type strain sequencing project: providing services to taxonomists for standard genome sequencing and annotation.</title>
        <authorList>
            <consortium name="The Broad Institute Genomics Platform"/>
            <consortium name="The Broad Institute Genome Sequencing Center for Infectious Disease"/>
            <person name="Wu L."/>
            <person name="Ma J."/>
        </authorList>
    </citation>
    <scope>NUCLEOTIDE SEQUENCE [LARGE SCALE GENOMIC DNA]</scope>
    <source>
        <strain evidence="13">JCM 13501</strain>
    </source>
</reference>
<feature type="binding site" evidence="9">
    <location>
        <position position="411"/>
    </location>
    <ligand>
        <name>Mg(2+)</name>
        <dbReference type="ChEBI" id="CHEBI:18420"/>
        <label>1</label>
    </ligand>
</feature>
<comment type="subunit">
    <text evidence="9">Homodimer.</text>
</comment>
<dbReference type="InterPro" id="IPR004364">
    <property type="entry name" value="Aa-tRNA-synt_II"/>
</dbReference>
<keyword evidence="9" id="KW-0648">Protein biosynthesis</keyword>
<comment type="similarity">
    <text evidence="1 9">Belongs to the class-II aminoacyl-tRNA synthetase family.</text>
</comment>
<keyword evidence="9 10" id="KW-0460">Magnesium</keyword>
<dbReference type="CDD" id="cd00775">
    <property type="entry name" value="LysRS_core"/>
    <property type="match status" value="1"/>
</dbReference>
<dbReference type="InterPro" id="IPR045864">
    <property type="entry name" value="aa-tRNA-synth_II/BPL/LPL"/>
</dbReference>